<proteinExistence type="predicted"/>
<name>A0A1F6BT97_9BACT</name>
<dbReference type="EMBL" id="MFKG01000024">
    <property type="protein sequence ID" value="OGG40146.1"/>
    <property type="molecule type" value="Genomic_DNA"/>
</dbReference>
<comment type="caution">
    <text evidence="2">The sequence shown here is derived from an EMBL/GenBank/DDBJ whole genome shotgun (WGS) entry which is preliminary data.</text>
</comment>
<gene>
    <name evidence="2" type="ORF">A2116_01220</name>
</gene>
<organism evidence="2 3">
    <name type="scientific">Candidatus Jorgensenbacteria bacterium GWA1_49_17</name>
    <dbReference type="NCBI Taxonomy" id="1798467"/>
    <lineage>
        <taxon>Bacteria</taxon>
        <taxon>Candidatus Joergenseniibacteriota</taxon>
    </lineage>
</organism>
<evidence type="ECO:0000313" key="2">
    <source>
        <dbReference type="EMBL" id="OGG40146.1"/>
    </source>
</evidence>
<protein>
    <submittedName>
        <fullName evidence="2">Uncharacterized protein</fullName>
    </submittedName>
</protein>
<dbReference type="AlphaFoldDB" id="A0A1F6BT97"/>
<reference evidence="2 3" key="1">
    <citation type="journal article" date="2016" name="Nat. Commun.">
        <title>Thousands of microbial genomes shed light on interconnected biogeochemical processes in an aquifer system.</title>
        <authorList>
            <person name="Anantharaman K."/>
            <person name="Brown C.T."/>
            <person name="Hug L.A."/>
            <person name="Sharon I."/>
            <person name="Castelle C.J."/>
            <person name="Probst A.J."/>
            <person name="Thomas B.C."/>
            <person name="Singh A."/>
            <person name="Wilkins M.J."/>
            <person name="Karaoz U."/>
            <person name="Brodie E.L."/>
            <person name="Williams K.H."/>
            <person name="Hubbard S.S."/>
            <person name="Banfield J.F."/>
        </authorList>
    </citation>
    <scope>NUCLEOTIDE SEQUENCE [LARGE SCALE GENOMIC DNA]</scope>
</reference>
<evidence type="ECO:0000256" key="1">
    <source>
        <dbReference type="SAM" id="Coils"/>
    </source>
</evidence>
<dbReference type="Proteomes" id="UP000179368">
    <property type="component" value="Unassembled WGS sequence"/>
</dbReference>
<sequence length="513" mass="55132">MNIFSKKLVTGLILIALVTGGIYPLRANAIFGVADIAINPEGVVGWLWEVGKTITEVVVKATLETLKKRLLDQLTDETIKWIQGGGSPKFVTNLGGFLEDAGQAAIGDVAQEIAGGDLCTGIDPVRLRFQLETPVFSQRVSCTLDDIVGNIDRFAESFQSGGFIGYQELLKPQNNRWGLEIMASSEAARRKTEAQEALRQEVSSGRGFLSTKQCLEWEARGTDNNGKPVSQIYDANNVAGLAYPDSSTPPPASIQVTGVNNLQWVCSESRVTTPGTAIAEGLERSLYSDLDYLVNAQELSAYLGAIFDAAINRLIVEGVKGVQSLKPSGNTPKTDCNDSRLSSAAQSACREYQKSVKDESNLNERTRTEQETNKAALAASAGRGAAELALNQNNLLATTTQRLADCQSGRSLTCAQSPTLTTIDATSATLQGYLDEIDQYTAEITRLGDTLGDNSVIDDVLRETLESAAAKLNDIQNKIDAISNQISQDLSRVKGKLAICEDQTNATYTCSAL</sequence>
<evidence type="ECO:0000313" key="3">
    <source>
        <dbReference type="Proteomes" id="UP000179368"/>
    </source>
</evidence>
<feature type="coiled-coil region" evidence="1">
    <location>
        <begin position="423"/>
        <end position="485"/>
    </location>
</feature>
<keyword evidence="1" id="KW-0175">Coiled coil</keyword>
<accession>A0A1F6BT97</accession>